<evidence type="ECO:0000313" key="2">
    <source>
        <dbReference type="Proteomes" id="UP000215145"/>
    </source>
</evidence>
<comment type="caution">
    <text evidence="1">The sequence shown here is derived from an EMBL/GenBank/DDBJ whole genome shotgun (WGS) entry which is preliminary data.</text>
</comment>
<protein>
    <submittedName>
        <fullName evidence="1">Uncharacterized protein</fullName>
    </submittedName>
</protein>
<name>A0A229P0A0_9BACL</name>
<dbReference type="Proteomes" id="UP000215145">
    <property type="component" value="Unassembled WGS sequence"/>
</dbReference>
<dbReference type="AlphaFoldDB" id="A0A229P0A0"/>
<dbReference type="EMBL" id="NMUQ01000001">
    <property type="protein sequence ID" value="OXM15538.1"/>
    <property type="molecule type" value="Genomic_DNA"/>
</dbReference>
<sequence>MYPKRSFMSLTLDEILYMVSLLGLKHFPGLEAATAEDNFGDLQKFMNKQQISLERKKCLEVDFSGEIRILPEMERFARAGASSSRYLLMAIDTENGAGSRYYYFFDQEKAYELERNTVDASCSMVEMHGLYEMLAQIASRISSQNSELDKEGESRPSRQISLAAVEASGDEAHVVKSLHLLSQNNTEVWQACREEGNPAEGLATLSFFQVMDLSVRWLWEAADEWRGLNVNSYHYSAPAR</sequence>
<accession>A0A229P0A0</accession>
<gene>
    <name evidence="1" type="ORF">CGZ75_02025</name>
</gene>
<proteinExistence type="predicted"/>
<keyword evidence="2" id="KW-1185">Reference proteome</keyword>
<organism evidence="1 2">
    <name type="scientific">Paenibacillus herberti</name>
    <dbReference type="NCBI Taxonomy" id="1619309"/>
    <lineage>
        <taxon>Bacteria</taxon>
        <taxon>Bacillati</taxon>
        <taxon>Bacillota</taxon>
        <taxon>Bacilli</taxon>
        <taxon>Bacillales</taxon>
        <taxon>Paenibacillaceae</taxon>
        <taxon>Paenibacillus</taxon>
    </lineage>
</organism>
<evidence type="ECO:0000313" key="1">
    <source>
        <dbReference type="EMBL" id="OXM15538.1"/>
    </source>
</evidence>
<reference evidence="1 2" key="1">
    <citation type="submission" date="2017-07" db="EMBL/GenBank/DDBJ databases">
        <title>Paenibacillus herberti R33 genome sequencing and assembly.</title>
        <authorList>
            <person name="Su W."/>
        </authorList>
    </citation>
    <scope>NUCLEOTIDE SEQUENCE [LARGE SCALE GENOMIC DNA]</scope>
    <source>
        <strain evidence="1 2">R33</strain>
    </source>
</reference>